<reference evidence="8 9" key="1">
    <citation type="submission" date="2019-02" db="EMBL/GenBank/DDBJ databases">
        <title>Complete Genome Sequence and Methylome Analysis of free living Spirochaetas.</title>
        <authorList>
            <person name="Fomenkov A."/>
            <person name="Dubinina G."/>
            <person name="Leshcheva N."/>
            <person name="Mikheeva N."/>
            <person name="Grabovich M."/>
            <person name="Vincze T."/>
            <person name="Roberts R.J."/>
        </authorList>
    </citation>
    <scope>NUCLEOTIDE SEQUENCE [LARGE SCALE GENOMIC DNA]</scope>
    <source>
        <strain evidence="8 9">K2</strain>
    </source>
</reference>
<evidence type="ECO:0000259" key="7">
    <source>
        <dbReference type="SMART" id="SM00382"/>
    </source>
</evidence>
<dbReference type="InterPro" id="IPR045006">
    <property type="entry name" value="CHLI-like"/>
</dbReference>
<accession>A0A5C1QLU0</accession>
<evidence type="ECO:0000256" key="5">
    <source>
        <dbReference type="ARBA" id="ARBA00030759"/>
    </source>
</evidence>
<keyword evidence="3" id="KW-0547">Nucleotide-binding</keyword>
<evidence type="ECO:0000256" key="3">
    <source>
        <dbReference type="ARBA" id="ARBA00022741"/>
    </source>
</evidence>
<name>A0A5C1QLU0_9SPIO</name>
<sequence>MSKYPFTAIVGQETMKASLILNAIDPSIGGVLIRGHKGTAKTTAVRSLVELLLPIKVVKDCPYHCDPEASSYIHEDCRLKAEKGEVLQSVEYSVPLVELPLGATEDRLVGSLELESALRSGDRVFQPGLLAAANRGILYVDEVNLLDDHLVDLLLDTSASGINRVEREGLSVLHPADFILIGTMNPEEGELRPQFLDRFGLCINVIGEQDVKQRSELVRRRLAYEKNPQAFCDKWEDTQNTLRQQIAKARFLLSEISVPEEVFDASSELAVKVGAQGHRAEITMIKVATAIAAFEERDRVTPEDILQASTMVLPHRLDRFLEQGGTELPKELQKAIVEVFGETPFLHEGGEAEEDEFEAIFDPDEDIFPGSFAGGMPIFSYLKKKHPMLSF</sequence>
<dbReference type="Gene3D" id="3.40.50.300">
    <property type="entry name" value="P-loop containing nucleotide triphosphate hydrolases"/>
    <property type="match status" value="1"/>
</dbReference>
<proteinExistence type="inferred from homology"/>
<dbReference type="EMBL" id="CP036150">
    <property type="protein sequence ID" value="QEN08611.1"/>
    <property type="molecule type" value="Genomic_DNA"/>
</dbReference>
<dbReference type="OrthoDB" id="9775079at2"/>
<dbReference type="KEGG" id="ock:EXM22_11680"/>
<dbReference type="Pfam" id="PF17863">
    <property type="entry name" value="AAA_lid_2"/>
    <property type="match status" value="1"/>
</dbReference>
<dbReference type="Proteomes" id="UP000324209">
    <property type="component" value="Chromosome"/>
</dbReference>
<evidence type="ECO:0000256" key="2">
    <source>
        <dbReference type="ARBA" id="ARBA00005799"/>
    </source>
</evidence>
<comment type="similarity">
    <text evidence="2">Belongs to the Mg-chelatase subunits D/I family.</text>
</comment>
<dbReference type="GO" id="GO:0005524">
    <property type="term" value="F:ATP binding"/>
    <property type="evidence" value="ECO:0007669"/>
    <property type="project" value="UniProtKB-KW"/>
</dbReference>
<evidence type="ECO:0000256" key="1">
    <source>
        <dbReference type="ARBA" id="ARBA00004800"/>
    </source>
</evidence>
<dbReference type="SMART" id="SM00382">
    <property type="entry name" value="AAA"/>
    <property type="match status" value="1"/>
</dbReference>
<comment type="function">
    <text evidence="6">Involved in bacteriochlorophyll biosynthesis; introduces a magnesium ion into protoporphyrin IX to yield Mg-protoporphyrin IX.</text>
</comment>
<dbReference type="InterPro" id="IPR027417">
    <property type="entry name" value="P-loop_NTPase"/>
</dbReference>
<dbReference type="Pfam" id="PF01078">
    <property type="entry name" value="Mg_chelatase"/>
    <property type="match status" value="1"/>
</dbReference>
<evidence type="ECO:0000313" key="8">
    <source>
        <dbReference type="EMBL" id="QEN08611.1"/>
    </source>
</evidence>
<dbReference type="InterPro" id="IPR041628">
    <property type="entry name" value="ChlI/MoxR_AAA_lid"/>
</dbReference>
<keyword evidence="4" id="KW-0067">ATP-binding</keyword>
<dbReference type="PANTHER" id="PTHR32039:SF9">
    <property type="entry name" value="MAGNESIUM-CHELATASE SUBUNIT CHLI-2, CHLOROPLASTIC"/>
    <property type="match status" value="1"/>
</dbReference>
<keyword evidence="9" id="KW-1185">Reference proteome</keyword>
<dbReference type="InterPro" id="IPR000523">
    <property type="entry name" value="Mg_chelatse_chII-like_cat_dom"/>
</dbReference>
<evidence type="ECO:0000256" key="6">
    <source>
        <dbReference type="ARBA" id="ARBA00053551"/>
    </source>
</evidence>
<dbReference type="PANTHER" id="PTHR32039">
    <property type="entry name" value="MAGNESIUM-CHELATASE SUBUNIT CHLI"/>
    <property type="match status" value="1"/>
</dbReference>
<dbReference type="AlphaFoldDB" id="A0A5C1QLU0"/>
<organism evidence="8 9">
    <name type="scientific">Oceanispirochaeta crateris</name>
    <dbReference type="NCBI Taxonomy" id="2518645"/>
    <lineage>
        <taxon>Bacteria</taxon>
        <taxon>Pseudomonadati</taxon>
        <taxon>Spirochaetota</taxon>
        <taxon>Spirochaetia</taxon>
        <taxon>Spirochaetales</taxon>
        <taxon>Spirochaetaceae</taxon>
        <taxon>Oceanispirochaeta</taxon>
    </lineage>
</organism>
<feature type="domain" description="AAA+ ATPase" evidence="7">
    <location>
        <begin position="27"/>
        <end position="228"/>
    </location>
</feature>
<dbReference type="RefSeq" id="WP_149486692.1">
    <property type="nucleotide sequence ID" value="NZ_CP036150.1"/>
</dbReference>
<dbReference type="InterPro" id="IPR003593">
    <property type="entry name" value="AAA+_ATPase"/>
</dbReference>
<evidence type="ECO:0000256" key="4">
    <source>
        <dbReference type="ARBA" id="ARBA00022840"/>
    </source>
</evidence>
<comment type="pathway">
    <text evidence="1">Porphyrin-containing compound metabolism; bacteriochlorophyll biosynthesis.</text>
</comment>
<protein>
    <recommendedName>
        <fullName evidence="5">Mg-protoporphyrin IX chelatase</fullName>
    </recommendedName>
</protein>
<gene>
    <name evidence="8" type="ORF">EXM22_11680</name>
</gene>
<dbReference type="SUPFAM" id="SSF52540">
    <property type="entry name" value="P-loop containing nucleoside triphosphate hydrolases"/>
    <property type="match status" value="1"/>
</dbReference>
<evidence type="ECO:0000313" key="9">
    <source>
        <dbReference type="Proteomes" id="UP000324209"/>
    </source>
</evidence>
<dbReference type="Gene3D" id="1.10.8.80">
    <property type="entry name" value="Magnesium chelatase subunit I, C-Terminal domain"/>
    <property type="match status" value="1"/>
</dbReference>